<organism evidence="1 2">
    <name type="scientific">Haemophilus paraphrohaemolyticus</name>
    <dbReference type="NCBI Taxonomy" id="736"/>
    <lineage>
        <taxon>Bacteria</taxon>
        <taxon>Pseudomonadati</taxon>
        <taxon>Pseudomonadota</taxon>
        <taxon>Gammaproteobacteria</taxon>
        <taxon>Pasteurellales</taxon>
        <taxon>Pasteurellaceae</taxon>
        <taxon>Haemophilus</taxon>
    </lineage>
</organism>
<dbReference type="EMBL" id="QEQF01000009">
    <property type="protein sequence ID" value="RDF08872.1"/>
    <property type="molecule type" value="Genomic_DNA"/>
</dbReference>
<accession>A0A369ZTM2</accession>
<name>A0A369ZTM2_9PAST</name>
<reference evidence="1 2" key="1">
    <citation type="submission" date="2018-05" db="EMBL/GenBank/DDBJ databases">
        <title>Draft Genome Sequences for a Diverse set of 7 Haemophilus Species.</title>
        <authorList>
            <person name="Nichols M."/>
            <person name="Topaz N."/>
            <person name="Wang X."/>
            <person name="Wang X."/>
            <person name="Boxrud D."/>
        </authorList>
    </citation>
    <scope>NUCLEOTIDE SEQUENCE [LARGE SCALE GENOMIC DNA]</scope>
    <source>
        <strain evidence="1 2">C2014016342</strain>
    </source>
</reference>
<dbReference type="RefSeq" id="WP_111354492.1">
    <property type="nucleotide sequence ID" value="NZ_QEQF01000009.1"/>
</dbReference>
<sequence>MKRDIHKVIALFDNESQDMHHRYYSFDFCYSYFRLSKENGEFDVEKSCQVLWSYLASWGMLRGSSFLLQKNPAYLKDLVNWIYAQPLDIWIIDVEHYDSKKKEILNLYANAKKYLLKNEKHQATTLVTKVLLGVFAIIPAYDRFFKETFSDIAGKDCGFSIPNEKSLDIISKFYKENKEDIDQLSKERKVFDFDGNETKYYYSKAKLIDMYGFQFGRSKTKMLKA</sequence>
<comment type="caution">
    <text evidence="1">The sequence shown here is derived from an EMBL/GenBank/DDBJ whole genome shotgun (WGS) entry which is preliminary data.</text>
</comment>
<dbReference type="Proteomes" id="UP000253945">
    <property type="component" value="Unassembled WGS sequence"/>
</dbReference>
<proteinExistence type="predicted"/>
<evidence type="ECO:0000313" key="1">
    <source>
        <dbReference type="EMBL" id="RDF08872.1"/>
    </source>
</evidence>
<dbReference type="AlphaFoldDB" id="A0A369ZTM2"/>
<evidence type="ECO:0000313" key="2">
    <source>
        <dbReference type="Proteomes" id="UP000253945"/>
    </source>
</evidence>
<protein>
    <submittedName>
        <fullName evidence="1">Uncharacterized protein</fullName>
    </submittedName>
</protein>
<keyword evidence="2" id="KW-1185">Reference proteome</keyword>
<gene>
    <name evidence="1" type="ORF">DPV92_08485</name>
</gene>